<dbReference type="InterPro" id="IPR051863">
    <property type="entry name" value="HIPP"/>
</dbReference>
<evidence type="ECO:0000256" key="3">
    <source>
        <dbReference type="ARBA" id="ARBA00023288"/>
    </source>
</evidence>
<evidence type="ECO:0000259" key="6">
    <source>
        <dbReference type="PROSITE" id="PS50846"/>
    </source>
</evidence>
<evidence type="ECO:0000256" key="5">
    <source>
        <dbReference type="ARBA" id="ARBA00024045"/>
    </source>
</evidence>
<comment type="caution">
    <text evidence="7">The sequence shown here is derived from an EMBL/GenBank/DDBJ whole genome shotgun (WGS) entry which is preliminary data.</text>
</comment>
<dbReference type="PANTHER" id="PTHR45811:SF33">
    <property type="entry name" value="HEAVY METAL-ASSOCIATED ISOPRENYLATED PLANT PROTEIN 2-RELATED"/>
    <property type="match status" value="1"/>
</dbReference>
<sequence length="110" mass="12410">MKKIVVKVTIIREKCKTVILESVAKLDGIQSLNLDEEKGTLTVVGNVDPVSIINSLKKKKMAAQIESVGPPEEKKPDEEECKKACEKMIECCRRPCSRMPFGWYPHRPVI</sequence>
<reference evidence="7" key="1">
    <citation type="journal article" date="2022" name="Cell">
        <title>Repeat-based holocentromeres influence genome architecture and karyotype evolution.</title>
        <authorList>
            <person name="Hofstatter P.G."/>
            <person name="Thangavel G."/>
            <person name="Lux T."/>
            <person name="Neumann P."/>
            <person name="Vondrak T."/>
            <person name="Novak P."/>
            <person name="Zhang M."/>
            <person name="Costa L."/>
            <person name="Castellani M."/>
            <person name="Scott A."/>
            <person name="Toegelov H."/>
            <person name="Fuchs J."/>
            <person name="Mata-Sucre Y."/>
            <person name="Dias Y."/>
            <person name="Vanzela A.L.L."/>
            <person name="Huettel B."/>
            <person name="Almeida C.C.S."/>
            <person name="Simkova H."/>
            <person name="Souza G."/>
            <person name="Pedrosa-Harand A."/>
            <person name="Macas J."/>
            <person name="Mayer K.F.X."/>
            <person name="Houben A."/>
            <person name="Marques A."/>
        </authorList>
    </citation>
    <scope>NUCLEOTIDE SEQUENCE</scope>
    <source>
        <strain evidence="7">RhyBre1mFocal</strain>
    </source>
</reference>
<dbReference type="SUPFAM" id="SSF55008">
    <property type="entry name" value="HMA, heavy metal-associated domain"/>
    <property type="match status" value="1"/>
</dbReference>
<proteinExistence type="inferred from homology"/>
<dbReference type="InterPro" id="IPR036163">
    <property type="entry name" value="HMA_dom_sf"/>
</dbReference>
<keyword evidence="1" id="KW-0488">Methylation</keyword>
<dbReference type="Gene3D" id="3.30.70.100">
    <property type="match status" value="1"/>
</dbReference>
<dbReference type="GO" id="GO:0046872">
    <property type="term" value="F:metal ion binding"/>
    <property type="evidence" value="ECO:0007669"/>
    <property type="project" value="UniProtKB-KW"/>
</dbReference>
<evidence type="ECO:0000256" key="4">
    <source>
        <dbReference type="ARBA" id="ARBA00023289"/>
    </source>
</evidence>
<dbReference type="InterPro" id="IPR006121">
    <property type="entry name" value="HMA_dom"/>
</dbReference>
<keyword evidence="3" id="KW-0449">Lipoprotein</keyword>
<evidence type="ECO:0000256" key="2">
    <source>
        <dbReference type="ARBA" id="ARBA00022723"/>
    </source>
</evidence>
<dbReference type="PANTHER" id="PTHR45811">
    <property type="entry name" value="COPPER TRANSPORT PROTEIN FAMILY-RELATED"/>
    <property type="match status" value="1"/>
</dbReference>
<protein>
    <recommendedName>
        <fullName evidence="6">HMA domain-containing protein</fullName>
    </recommendedName>
</protein>
<keyword evidence="2" id="KW-0479">Metal-binding</keyword>
<evidence type="ECO:0000256" key="1">
    <source>
        <dbReference type="ARBA" id="ARBA00022481"/>
    </source>
</evidence>
<gene>
    <name evidence="7" type="ORF">LUZ63_014726</name>
</gene>
<feature type="domain" description="HMA" evidence="6">
    <location>
        <begin position="1"/>
        <end position="68"/>
    </location>
</feature>
<dbReference type="EMBL" id="JAMQYH010000004">
    <property type="protein sequence ID" value="KAJ1690571.1"/>
    <property type="molecule type" value="Genomic_DNA"/>
</dbReference>
<keyword evidence="4" id="KW-0636">Prenylation</keyword>
<dbReference type="PROSITE" id="PS50846">
    <property type="entry name" value="HMA_2"/>
    <property type="match status" value="1"/>
</dbReference>
<dbReference type="AlphaFoldDB" id="A0A9Q0CAX6"/>
<organism evidence="7 8">
    <name type="scientific">Rhynchospora breviuscula</name>
    <dbReference type="NCBI Taxonomy" id="2022672"/>
    <lineage>
        <taxon>Eukaryota</taxon>
        <taxon>Viridiplantae</taxon>
        <taxon>Streptophyta</taxon>
        <taxon>Embryophyta</taxon>
        <taxon>Tracheophyta</taxon>
        <taxon>Spermatophyta</taxon>
        <taxon>Magnoliopsida</taxon>
        <taxon>Liliopsida</taxon>
        <taxon>Poales</taxon>
        <taxon>Cyperaceae</taxon>
        <taxon>Cyperoideae</taxon>
        <taxon>Rhynchosporeae</taxon>
        <taxon>Rhynchospora</taxon>
    </lineage>
</organism>
<evidence type="ECO:0000313" key="8">
    <source>
        <dbReference type="Proteomes" id="UP001151287"/>
    </source>
</evidence>
<comment type="similarity">
    <text evidence="5">Belongs to the HIPP family.</text>
</comment>
<keyword evidence="8" id="KW-1185">Reference proteome</keyword>
<dbReference type="Pfam" id="PF00403">
    <property type="entry name" value="HMA"/>
    <property type="match status" value="1"/>
</dbReference>
<name>A0A9Q0CAX6_9POAL</name>
<dbReference type="OrthoDB" id="691258at2759"/>
<dbReference type="Proteomes" id="UP001151287">
    <property type="component" value="Unassembled WGS sequence"/>
</dbReference>
<accession>A0A9Q0CAX6</accession>
<evidence type="ECO:0000313" key="7">
    <source>
        <dbReference type="EMBL" id="KAJ1690571.1"/>
    </source>
</evidence>